<dbReference type="EMBL" id="PFWU01000055">
    <property type="protein sequence ID" value="PJA45008.1"/>
    <property type="molecule type" value="Genomic_DNA"/>
</dbReference>
<keyword evidence="5 10" id="KW-1133">Transmembrane helix</keyword>
<evidence type="ECO:0000256" key="4">
    <source>
        <dbReference type="ARBA" id="ARBA00022719"/>
    </source>
</evidence>
<keyword evidence="7 10" id="KW-0472">Membrane</keyword>
<dbReference type="CDD" id="cd12916">
    <property type="entry name" value="VKOR_1"/>
    <property type="match status" value="1"/>
</dbReference>
<comment type="subcellular location">
    <subcellularLocation>
        <location evidence="1">Membrane</location>
        <topology evidence="1">Multi-pass membrane protein</topology>
    </subcellularLocation>
</comment>
<dbReference type="GO" id="GO:0048038">
    <property type="term" value="F:quinone binding"/>
    <property type="evidence" value="ECO:0007669"/>
    <property type="project" value="UniProtKB-KW"/>
</dbReference>
<keyword evidence="8" id="KW-1015">Disulfide bond</keyword>
<keyword evidence="9" id="KW-0676">Redox-active center</keyword>
<comment type="caution">
    <text evidence="12">The sequence shown here is derived from an EMBL/GenBank/DDBJ whole genome shotgun (WGS) entry which is preliminary data.</text>
</comment>
<protein>
    <recommendedName>
        <fullName evidence="11">Vitamin K epoxide reductase domain-containing protein</fullName>
    </recommendedName>
</protein>
<evidence type="ECO:0000256" key="1">
    <source>
        <dbReference type="ARBA" id="ARBA00004141"/>
    </source>
</evidence>
<feature type="transmembrane region" description="Helical" evidence="10">
    <location>
        <begin position="53"/>
        <end position="73"/>
    </location>
</feature>
<dbReference type="GO" id="GO:0016491">
    <property type="term" value="F:oxidoreductase activity"/>
    <property type="evidence" value="ECO:0007669"/>
    <property type="project" value="UniProtKB-KW"/>
</dbReference>
<evidence type="ECO:0000259" key="11">
    <source>
        <dbReference type="SMART" id="SM00756"/>
    </source>
</evidence>
<feature type="transmembrane region" description="Helical" evidence="10">
    <location>
        <begin position="6"/>
        <end position="24"/>
    </location>
</feature>
<reference evidence="13" key="1">
    <citation type="submission" date="2017-09" db="EMBL/GenBank/DDBJ databases">
        <title>Depth-based differentiation of microbial function through sediment-hosted aquifers and enrichment of novel symbionts in the deep terrestrial subsurface.</title>
        <authorList>
            <person name="Probst A.J."/>
            <person name="Ladd B."/>
            <person name="Jarett J.K."/>
            <person name="Geller-Mcgrath D.E."/>
            <person name="Sieber C.M.K."/>
            <person name="Emerson J.B."/>
            <person name="Anantharaman K."/>
            <person name="Thomas B.C."/>
            <person name="Malmstrom R."/>
            <person name="Stieglmeier M."/>
            <person name="Klingl A."/>
            <person name="Woyke T."/>
            <person name="Ryan C.M."/>
            <person name="Banfield J.F."/>
        </authorList>
    </citation>
    <scope>NUCLEOTIDE SEQUENCE [LARGE SCALE GENOMIC DNA]</scope>
</reference>
<dbReference type="InterPro" id="IPR044698">
    <property type="entry name" value="VKOR/LTO1"/>
</dbReference>
<keyword evidence="4" id="KW-0874">Quinone</keyword>
<dbReference type="AlphaFoldDB" id="A0A2M7XAU0"/>
<sequence>MSFAETLILIFSIIGLLDTLYLSYHAINKSPVACPFFPDEWCRKVQRSKQSRLFGFPNAFAGLLMYTLILMFLGLSMTQRVFPVWPVSVVVTIGFLFSMYFMYVQARVLKAYCTWCVLSAINFSVMFFAVLFLL</sequence>
<evidence type="ECO:0000256" key="10">
    <source>
        <dbReference type="SAM" id="Phobius"/>
    </source>
</evidence>
<keyword evidence="6" id="KW-0560">Oxidoreductase</keyword>
<evidence type="ECO:0000256" key="8">
    <source>
        <dbReference type="ARBA" id="ARBA00023157"/>
    </source>
</evidence>
<gene>
    <name evidence="12" type="ORF">CO174_05495</name>
</gene>
<dbReference type="PANTHER" id="PTHR34573:SF1">
    <property type="entry name" value="VITAMIN K EPOXIDE REDUCTASE DOMAIN-CONTAINING PROTEIN"/>
    <property type="match status" value="1"/>
</dbReference>
<evidence type="ECO:0000256" key="2">
    <source>
        <dbReference type="ARBA" id="ARBA00006214"/>
    </source>
</evidence>
<evidence type="ECO:0000256" key="6">
    <source>
        <dbReference type="ARBA" id="ARBA00023002"/>
    </source>
</evidence>
<evidence type="ECO:0000256" key="3">
    <source>
        <dbReference type="ARBA" id="ARBA00022692"/>
    </source>
</evidence>
<dbReference type="Gene3D" id="1.20.1440.130">
    <property type="entry name" value="VKOR domain"/>
    <property type="match status" value="1"/>
</dbReference>
<comment type="similarity">
    <text evidence="2">Belongs to the VKOR family.</text>
</comment>
<dbReference type="InterPro" id="IPR038354">
    <property type="entry name" value="VKOR_sf"/>
</dbReference>
<evidence type="ECO:0000313" key="13">
    <source>
        <dbReference type="Proteomes" id="UP000229385"/>
    </source>
</evidence>
<dbReference type="Pfam" id="PF07884">
    <property type="entry name" value="VKOR"/>
    <property type="match status" value="1"/>
</dbReference>
<evidence type="ECO:0000256" key="9">
    <source>
        <dbReference type="ARBA" id="ARBA00023284"/>
    </source>
</evidence>
<dbReference type="PANTHER" id="PTHR34573">
    <property type="entry name" value="VKC DOMAIN-CONTAINING PROTEIN"/>
    <property type="match status" value="1"/>
</dbReference>
<feature type="domain" description="Vitamin K epoxide reductase" evidence="11">
    <location>
        <begin position="1"/>
        <end position="134"/>
    </location>
</feature>
<accession>A0A2M7XAU0</accession>
<dbReference type="GO" id="GO:0016020">
    <property type="term" value="C:membrane"/>
    <property type="evidence" value="ECO:0007669"/>
    <property type="project" value="UniProtKB-SubCell"/>
</dbReference>
<organism evidence="12 13">
    <name type="scientific">Candidatus Uhrbacteria bacterium CG_4_9_14_3_um_filter_50_9</name>
    <dbReference type="NCBI Taxonomy" id="1975035"/>
    <lineage>
        <taxon>Bacteria</taxon>
        <taxon>Candidatus Uhriibacteriota</taxon>
    </lineage>
</organism>
<feature type="transmembrane region" description="Helical" evidence="10">
    <location>
        <begin position="85"/>
        <end position="104"/>
    </location>
</feature>
<evidence type="ECO:0000313" key="12">
    <source>
        <dbReference type="EMBL" id="PJA45008.1"/>
    </source>
</evidence>
<evidence type="ECO:0000256" key="7">
    <source>
        <dbReference type="ARBA" id="ARBA00023136"/>
    </source>
</evidence>
<name>A0A2M7XAU0_9BACT</name>
<feature type="transmembrane region" description="Helical" evidence="10">
    <location>
        <begin position="111"/>
        <end position="133"/>
    </location>
</feature>
<evidence type="ECO:0000256" key="5">
    <source>
        <dbReference type="ARBA" id="ARBA00022989"/>
    </source>
</evidence>
<keyword evidence="3 10" id="KW-0812">Transmembrane</keyword>
<dbReference type="InterPro" id="IPR012932">
    <property type="entry name" value="VKOR"/>
</dbReference>
<proteinExistence type="inferred from homology"/>
<dbReference type="Proteomes" id="UP000229385">
    <property type="component" value="Unassembled WGS sequence"/>
</dbReference>
<dbReference type="SMART" id="SM00756">
    <property type="entry name" value="VKc"/>
    <property type="match status" value="1"/>
</dbReference>